<gene>
    <name evidence="2" type="ORF">C4K68_28200</name>
</gene>
<reference evidence="2 3" key="1">
    <citation type="submission" date="2018-02" db="EMBL/GenBank/DDBJ databases">
        <title>novel marine gammaproteobacteria from coastal saline agro ecosystem.</title>
        <authorList>
            <person name="Krishnan R."/>
            <person name="Ramesh Kumar N."/>
        </authorList>
    </citation>
    <scope>NUCLEOTIDE SEQUENCE [LARGE SCALE GENOMIC DNA]</scope>
    <source>
        <strain evidence="2 3">228</strain>
    </source>
</reference>
<dbReference type="Proteomes" id="UP000238196">
    <property type="component" value="Unassembled WGS sequence"/>
</dbReference>
<name>A0A2S5KGV3_9PROT</name>
<proteinExistence type="predicted"/>
<evidence type="ECO:0000313" key="3">
    <source>
        <dbReference type="Proteomes" id="UP000238196"/>
    </source>
</evidence>
<dbReference type="EMBL" id="PRLP01000169">
    <property type="protein sequence ID" value="PPC74002.1"/>
    <property type="molecule type" value="Genomic_DNA"/>
</dbReference>
<evidence type="ECO:0000259" key="1">
    <source>
        <dbReference type="Pfam" id="PF20091"/>
    </source>
</evidence>
<comment type="caution">
    <text evidence="2">The sequence shown here is derived from an EMBL/GenBank/DDBJ whole genome shotgun (WGS) entry which is preliminary data.</text>
</comment>
<dbReference type="InterPro" id="IPR045394">
    <property type="entry name" value="Abhydrolase_dom"/>
</dbReference>
<organism evidence="2 3">
    <name type="scientific">Proteobacteria bacterium 228</name>
    <dbReference type="NCBI Taxonomy" id="2083153"/>
    <lineage>
        <taxon>Bacteria</taxon>
        <taxon>Pseudomonadati</taxon>
        <taxon>Pseudomonadota</taxon>
    </lineage>
</organism>
<feature type="domain" description="Alpha/beta hydrolase" evidence="1">
    <location>
        <begin position="39"/>
        <end position="140"/>
    </location>
</feature>
<dbReference type="Pfam" id="PF20091">
    <property type="entry name" value="Abhydrolase_10"/>
    <property type="match status" value="1"/>
</dbReference>
<accession>A0A2S5KGV3</accession>
<dbReference type="AlphaFoldDB" id="A0A2S5KGV3"/>
<sequence>MPDLSSIGFSFNGNYNKLSVNDESTIPATPLDKSYAVFLPTTDSQGNEKAGIKMPDGAVPLATFTGYNLRKPGFVAGDQSNLYGSQIPFSLLTASKNAADSRKSIQELYGTKEGYIASVNKAIDTLLEKGYMLPEDAEQYRNRAVMQSLQPYFSALP</sequence>
<protein>
    <recommendedName>
        <fullName evidence="1">Alpha/beta hydrolase domain-containing protein</fullName>
    </recommendedName>
</protein>
<evidence type="ECO:0000313" key="2">
    <source>
        <dbReference type="EMBL" id="PPC74002.1"/>
    </source>
</evidence>